<feature type="chain" id="PRO_5047232101" description="PA14 domain-containing protein" evidence="2">
    <location>
        <begin position="42"/>
        <end position="1546"/>
    </location>
</feature>
<evidence type="ECO:0000256" key="2">
    <source>
        <dbReference type="SAM" id="SignalP"/>
    </source>
</evidence>
<dbReference type="Proteomes" id="UP000287410">
    <property type="component" value="Unassembled WGS sequence"/>
</dbReference>
<evidence type="ECO:0000256" key="1">
    <source>
        <dbReference type="SAM" id="Phobius"/>
    </source>
</evidence>
<name>A0ABY0BZD5_9GAMM</name>
<evidence type="ECO:0008006" key="5">
    <source>
        <dbReference type="Google" id="ProtNLM"/>
    </source>
</evidence>
<dbReference type="InterPro" id="IPR009091">
    <property type="entry name" value="RCC1/BLIP-II"/>
</dbReference>
<evidence type="ECO:0000313" key="4">
    <source>
        <dbReference type="Proteomes" id="UP000287410"/>
    </source>
</evidence>
<dbReference type="InterPro" id="IPR000408">
    <property type="entry name" value="Reg_chr_condens"/>
</dbReference>
<proteinExistence type="predicted"/>
<keyword evidence="1" id="KW-0472">Membrane</keyword>
<dbReference type="NCBIfam" id="NF041770">
    <property type="entry name" value="CFI_box_CTERM"/>
    <property type="match status" value="1"/>
</dbReference>
<dbReference type="PROSITE" id="PS50012">
    <property type="entry name" value="RCC1_3"/>
    <property type="match status" value="3"/>
</dbReference>
<dbReference type="InterPro" id="IPR051553">
    <property type="entry name" value="Ran_GTPase-activating"/>
</dbReference>
<comment type="caution">
    <text evidence="3">The sequence shown here is derived from an EMBL/GenBank/DDBJ whole genome shotgun (WGS) entry which is preliminary data.</text>
</comment>
<protein>
    <recommendedName>
        <fullName evidence="5">PA14 domain-containing protein</fullName>
    </recommendedName>
</protein>
<keyword evidence="4" id="KW-1185">Reference proteome</keyword>
<accession>A0ABY0BZD5</accession>
<dbReference type="PANTHER" id="PTHR45982">
    <property type="entry name" value="REGULATOR OF CHROMOSOME CONDENSATION"/>
    <property type="match status" value="1"/>
</dbReference>
<dbReference type="PROSITE" id="PS00626">
    <property type="entry name" value="RCC1_2"/>
    <property type="match status" value="1"/>
</dbReference>
<keyword evidence="1" id="KW-1133">Transmembrane helix</keyword>
<gene>
    <name evidence="3" type="ORF">CWE12_08485</name>
</gene>
<dbReference type="EMBL" id="PIPN01000003">
    <property type="protein sequence ID" value="RUO29988.1"/>
    <property type="molecule type" value="Genomic_DNA"/>
</dbReference>
<feature type="transmembrane region" description="Helical" evidence="1">
    <location>
        <begin position="827"/>
        <end position="860"/>
    </location>
</feature>
<dbReference type="Gene3D" id="2.130.10.30">
    <property type="entry name" value="Regulator of chromosome condensation 1/beta-lactamase-inhibitor protein II"/>
    <property type="match status" value="2"/>
</dbReference>
<organism evidence="3 4">
    <name type="scientific">Aliidiomarina sedimenti</name>
    <dbReference type="NCBI Taxonomy" id="1933879"/>
    <lineage>
        <taxon>Bacteria</taxon>
        <taxon>Pseudomonadati</taxon>
        <taxon>Pseudomonadota</taxon>
        <taxon>Gammaproteobacteria</taxon>
        <taxon>Alteromonadales</taxon>
        <taxon>Idiomarinaceae</taxon>
        <taxon>Aliidiomarina</taxon>
    </lineage>
</organism>
<reference evidence="3 4" key="1">
    <citation type="journal article" date="2018" name="Front. Microbiol.">
        <title>Genome-Based Analysis Reveals the Taxonomy and Diversity of the Family Idiomarinaceae.</title>
        <authorList>
            <person name="Liu Y."/>
            <person name="Lai Q."/>
            <person name="Shao Z."/>
        </authorList>
    </citation>
    <scope>NUCLEOTIDE SEQUENCE [LARGE SCALE GENOMIC DNA]</scope>
    <source>
        <strain evidence="3 4">GBSy1</strain>
    </source>
</reference>
<feature type="signal peptide" evidence="2">
    <location>
        <begin position="1"/>
        <end position="41"/>
    </location>
</feature>
<evidence type="ECO:0000313" key="3">
    <source>
        <dbReference type="EMBL" id="RUO29988.1"/>
    </source>
</evidence>
<dbReference type="SUPFAM" id="SSF50985">
    <property type="entry name" value="RCC1/BLIP-II"/>
    <property type="match status" value="1"/>
</dbReference>
<keyword evidence="1" id="KW-0812">Transmembrane</keyword>
<keyword evidence="2" id="KW-0732">Signal</keyword>
<feature type="transmembrane region" description="Helical" evidence="1">
    <location>
        <begin position="872"/>
        <end position="890"/>
    </location>
</feature>
<dbReference type="Pfam" id="PF00415">
    <property type="entry name" value="RCC1"/>
    <property type="match status" value="1"/>
</dbReference>
<sequence length="1546" mass="169224">MLRAVIRSWRWGRIIMSKLLSRFARVALFACLSGSSLSVVAASGAENDATPMSNNMAKVAGGEHFTLVVRDDGSIWSIGRGGRHGQGSDSVSDLKPIIGPSGATYVSAGSEHSYALLNDGSVLGWGNNYYGQLGDGTLSTRNYPVEAILPDSEKAVAIAAGHDFGLLLTDTGTVRASGYNANNQRANAADAWGAIQFPPEAASITYIAAGYRHGLALDDNGVAWAWGSNSDGELGNAAAANPQAEPVRVDLPTDRRFIQVAAAYSTSYALDENGIVWSWGNDISGLGRSGSGAPAMLTHPELNNITSIHARGTDDVDDGVLFMARDDSTVWALGNNSDGQLASGNTVSTRDAVQMRFENVTPIELQLGYRSAYAVVDDQRVFGWGSNHLNYNMLAQSDRSMHTLPVALRGESIFSDGFSRTALTDRDLPYYVHFHGLQSGQDSGSSTPTWRHRRDDLAVPALEAGGQASFSVSGTFNAGGILGFTVTEDEAAGTLTLYGNDEILWDSQQLSSATQRVEIELVEKAQRELRWHWQASSDHAAAVVQVSELSLPAGELSLTSRPAVYLTYFNGMNLEATIYRIDSSSDAWLETRQADTDGGATDWTQAEGRVDWVNDVPYEFSHTLVDLSCGNKYQARVAVRNRTGGNVAYSGVSEVATLGCDSAWLSEPEVGGSQVAAYVDIDKFLDVTPDFSAEAYYQGSSDGQPVEVSYDQSSQALLISQLECESSFDLRVTAQLEGFSLTKDFSDLTTKGCNAGYDIRGGDSFEEGEVDACFIATAAFGSLLDPKVSVLREFRDHVLRGNRVGDAFIAGYYKFSPPVADQVRQHGWLAALIRLLLLPLIGFAWLALHMPWLLAVALIASVAVAVPKLRRALLAAAAVVTLSACASGPSDTFEAEQYMRTQMERFAEEQGFNYGHGVGMDQEEAIQNARYRLAEQVLVSVRSESEQRVREGDEGLSASFTRAVFSWSNVQLENVRIDTAEQHGDGWYARMSMTDRDLRRSIERAHRIAPALDKVLQLERTAADEPLRRLRRALEGLAVVARDSVGAETFTTADGQSATFSNYFQAQVETSVRAMRVLPLLQASGDGYRFVVIDDASHRPQPGAAILINGEEVVTDASGVTKTISSDALGEAFDVHILGYGRDEDTVLWVHPQLELMHNARFARSALERSSSATLYIYKNPDDANIILDGRSQAAPRVLEVESGRTYKVSAELNTHRSQQQLLEVPKGAAFVFLDFRLQEREYGGMSLSTEGRDGRFKIYRNGQLELTTESNAVNQDFEVGEYLVQIGHLQRDETFDPDYQLIEDRFHVTQDGLVEHQYVAPAYRSPFHEGWRFNLLQTRSGGQPEDGFKIPWVRGRDIGYGDLRAIDSVRAVDYVSPDGDFELQIQRYFNRLNFSTQFSAGTRSHRMRITRDSIGRPVELELDALVATAGVGFWYSAWNDSIVSSVTVNYAAEINSWSDASRAEVQMEPGGPWERLSGGNTFNSYAFLELNSHFSLGGGFGLTFAFQTPLEGVEPMFRFGIGYTGMKQGYRIPASVDAQRGRHRR</sequence>
<dbReference type="InterPro" id="IPR049886">
    <property type="entry name" value="CFI_box_CTERM_dom"/>
</dbReference>
<dbReference type="PANTHER" id="PTHR45982:SF1">
    <property type="entry name" value="REGULATOR OF CHROMOSOME CONDENSATION"/>
    <property type="match status" value="1"/>
</dbReference>
<dbReference type="Gene3D" id="3.10.28.20">
    <property type="entry name" value="Acetamidase/Formamidase-like domains"/>
    <property type="match status" value="1"/>
</dbReference>
<dbReference type="Pfam" id="PF13540">
    <property type="entry name" value="RCC1_2"/>
    <property type="match status" value="1"/>
</dbReference>